<name>A0A9D4Q4Y3_RHISA</name>
<dbReference type="Proteomes" id="UP000821837">
    <property type="component" value="Unassembled WGS sequence"/>
</dbReference>
<evidence type="ECO:0000313" key="2">
    <source>
        <dbReference type="EMBL" id="KAH7968043.1"/>
    </source>
</evidence>
<dbReference type="AlphaFoldDB" id="A0A9D4Q4Y3"/>
<protein>
    <submittedName>
        <fullName evidence="2">Uncharacterized protein</fullName>
    </submittedName>
</protein>
<organism evidence="2 3">
    <name type="scientific">Rhipicephalus sanguineus</name>
    <name type="common">Brown dog tick</name>
    <name type="synonym">Ixodes sanguineus</name>
    <dbReference type="NCBI Taxonomy" id="34632"/>
    <lineage>
        <taxon>Eukaryota</taxon>
        <taxon>Metazoa</taxon>
        <taxon>Ecdysozoa</taxon>
        <taxon>Arthropoda</taxon>
        <taxon>Chelicerata</taxon>
        <taxon>Arachnida</taxon>
        <taxon>Acari</taxon>
        <taxon>Parasitiformes</taxon>
        <taxon>Ixodida</taxon>
        <taxon>Ixodoidea</taxon>
        <taxon>Ixodidae</taxon>
        <taxon>Rhipicephalinae</taxon>
        <taxon>Rhipicephalus</taxon>
        <taxon>Rhipicephalus</taxon>
    </lineage>
</organism>
<keyword evidence="1" id="KW-0472">Membrane</keyword>
<feature type="transmembrane region" description="Helical" evidence="1">
    <location>
        <begin position="16"/>
        <end position="36"/>
    </location>
</feature>
<evidence type="ECO:0000313" key="3">
    <source>
        <dbReference type="Proteomes" id="UP000821837"/>
    </source>
</evidence>
<keyword evidence="1" id="KW-0812">Transmembrane</keyword>
<accession>A0A9D4Q4Y3</accession>
<reference evidence="2" key="2">
    <citation type="submission" date="2021-09" db="EMBL/GenBank/DDBJ databases">
        <authorList>
            <person name="Jia N."/>
            <person name="Wang J."/>
            <person name="Shi W."/>
            <person name="Du L."/>
            <person name="Sun Y."/>
            <person name="Zhan W."/>
            <person name="Jiang J."/>
            <person name="Wang Q."/>
            <person name="Zhang B."/>
            <person name="Ji P."/>
            <person name="Sakyi L.B."/>
            <person name="Cui X."/>
            <person name="Yuan T."/>
            <person name="Jiang B."/>
            <person name="Yang W."/>
            <person name="Lam T.T.-Y."/>
            <person name="Chang Q."/>
            <person name="Ding S."/>
            <person name="Wang X."/>
            <person name="Zhu J."/>
            <person name="Ruan X."/>
            <person name="Zhao L."/>
            <person name="Wei J."/>
            <person name="Que T."/>
            <person name="Du C."/>
            <person name="Cheng J."/>
            <person name="Dai P."/>
            <person name="Han X."/>
            <person name="Huang E."/>
            <person name="Gao Y."/>
            <person name="Liu J."/>
            <person name="Shao H."/>
            <person name="Ye R."/>
            <person name="Li L."/>
            <person name="Wei W."/>
            <person name="Wang X."/>
            <person name="Wang C."/>
            <person name="Huo Q."/>
            <person name="Li W."/>
            <person name="Guo W."/>
            <person name="Chen H."/>
            <person name="Chen S."/>
            <person name="Zhou L."/>
            <person name="Zhou L."/>
            <person name="Ni X."/>
            <person name="Tian J."/>
            <person name="Zhou Y."/>
            <person name="Sheng Y."/>
            <person name="Liu T."/>
            <person name="Pan Y."/>
            <person name="Xia L."/>
            <person name="Li J."/>
            <person name="Zhao F."/>
            <person name="Cao W."/>
        </authorList>
    </citation>
    <scope>NUCLEOTIDE SEQUENCE</scope>
    <source>
        <strain evidence="2">Rsan-2018</strain>
        <tissue evidence="2">Larvae</tissue>
    </source>
</reference>
<reference evidence="2" key="1">
    <citation type="journal article" date="2020" name="Cell">
        <title>Large-Scale Comparative Analyses of Tick Genomes Elucidate Their Genetic Diversity and Vector Capacities.</title>
        <authorList>
            <consortium name="Tick Genome and Microbiome Consortium (TIGMIC)"/>
            <person name="Jia N."/>
            <person name="Wang J."/>
            <person name="Shi W."/>
            <person name="Du L."/>
            <person name="Sun Y."/>
            <person name="Zhan W."/>
            <person name="Jiang J.F."/>
            <person name="Wang Q."/>
            <person name="Zhang B."/>
            <person name="Ji P."/>
            <person name="Bell-Sakyi L."/>
            <person name="Cui X.M."/>
            <person name="Yuan T.T."/>
            <person name="Jiang B.G."/>
            <person name="Yang W.F."/>
            <person name="Lam T.T."/>
            <person name="Chang Q.C."/>
            <person name="Ding S.J."/>
            <person name="Wang X.J."/>
            <person name="Zhu J.G."/>
            <person name="Ruan X.D."/>
            <person name="Zhao L."/>
            <person name="Wei J.T."/>
            <person name="Ye R.Z."/>
            <person name="Que T.C."/>
            <person name="Du C.H."/>
            <person name="Zhou Y.H."/>
            <person name="Cheng J.X."/>
            <person name="Dai P.F."/>
            <person name="Guo W.B."/>
            <person name="Han X.H."/>
            <person name="Huang E.J."/>
            <person name="Li L.F."/>
            <person name="Wei W."/>
            <person name="Gao Y.C."/>
            <person name="Liu J.Z."/>
            <person name="Shao H.Z."/>
            <person name="Wang X."/>
            <person name="Wang C.C."/>
            <person name="Yang T.C."/>
            <person name="Huo Q.B."/>
            <person name="Li W."/>
            <person name="Chen H.Y."/>
            <person name="Chen S.E."/>
            <person name="Zhou L.G."/>
            <person name="Ni X.B."/>
            <person name="Tian J.H."/>
            <person name="Sheng Y."/>
            <person name="Liu T."/>
            <person name="Pan Y.S."/>
            <person name="Xia L.Y."/>
            <person name="Li J."/>
            <person name="Zhao F."/>
            <person name="Cao W.C."/>
        </authorList>
    </citation>
    <scope>NUCLEOTIDE SEQUENCE</scope>
    <source>
        <strain evidence="2">Rsan-2018</strain>
    </source>
</reference>
<dbReference type="EMBL" id="JABSTV010001248">
    <property type="protein sequence ID" value="KAH7968043.1"/>
    <property type="molecule type" value="Genomic_DNA"/>
</dbReference>
<feature type="transmembrane region" description="Helical" evidence="1">
    <location>
        <begin position="48"/>
        <end position="68"/>
    </location>
</feature>
<evidence type="ECO:0000256" key="1">
    <source>
        <dbReference type="SAM" id="Phobius"/>
    </source>
</evidence>
<comment type="caution">
    <text evidence="2">The sequence shown here is derived from an EMBL/GenBank/DDBJ whole genome shotgun (WGS) entry which is preliminary data.</text>
</comment>
<gene>
    <name evidence="2" type="ORF">HPB52_005528</name>
</gene>
<keyword evidence="1" id="KW-1133">Transmembrane helix</keyword>
<proteinExistence type="predicted"/>
<sequence>MSLFQRHAMDLDTFTFLLDAAFHFVYAVTSAIEFIIYFNNGFGSTGDIFGLAFCAVVFCFHALQLRFFQQHITIQQVNAPQ</sequence>
<keyword evidence="3" id="KW-1185">Reference proteome</keyword>